<dbReference type="Gene3D" id="3.40.50.150">
    <property type="entry name" value="Vaccinia Virus protein VP39"/>
    <property type="match status" value="1"/>
</dbReference>
<keyword evidence="2" id="KW-0489">Methyltransferase</keyword>
<dbReference type="CDD" id="cd02440">
    <property type="entry name" value="AdoMet_MTases"/>
    <property type="match status" value="1"/>
</dbReference>
<accession>A0A9Q5HSA7</accession>
<dbReference type="Proteomes" id="UP000757232">
    <property type="component" value="Unassembled WGS sequence"/>
</dbReference>
<evidence type="ECO:0000259" key="1">
    <source>
        <dbReference type="Pfam" id="PF13847"/>
    </source>
</evidence>
<name>A0A9Q5HSA7_SANBA</name>
<dbReference type="PANTHER" id="PTHR43861:SF1">
    <property type="entry name" value="TRANS-ACONITATE 2-METHYLTRANSFERASE"/>
    <property type="match status" value="1"/>
</dbReference>
<gene>
    <name evidence="2" type="ORF">A7U60_g7951</name>
</gene>
<keyword evidence="2" id="KW-0808">Transferase</keyword>
<organism evidence="2 3">
    <name type="scientific">Sanghuangporus baumii</name>
    <name type="common">Phellinus baumii</name>
    <dbReference type="NCBI Taxonomy" id="108892"/>
    <lineage>
        <taxon>Eukaryota</taxon>
        <taxon>Fungi</taxon>
        <taxon>Dikarya</taxon>
        <taxon>Basidiomycota</taxon>
        <taxon>Agaricomycotina</taxon>
        <taxon>Agaricomycetes</taxon>
        <taxon>Hymenochaetales</taxon>
        <taxon>Hymenochaetaceae</taxon>
        <taxon>Sanghuangporus</taxon>
    </lineage>
</organism>
<dbReference type="EMBL" id="LNZH02000212">
    <property type="protein sequence ID" value="OCB84995.1"/>
    <property type="molecule type" value="Genomic_DNA"/>
</dbReference>
<reference evidence="2" key="1">
    <citation type="submission" date="2016-06" db="EMBL/GenBank/DDBJ databases">
        <title>Draft Genome sequence of the fungus Inonotus baumii.</title>
        <authorList>
            <person name="Zhu H."/>
            <person name="Lin W."/>
        </authorList>
    </citation>
    <scope>NUCLEOTIDE SEQUENCE</scope>
    <source>
        <strain evidence="2">821</strain>
    </source>
</reference>
<dbReference type="PANTHER" id="PTHR43861">
    <property type="entry name" value="TRANS-ACONITATE 2-METHYLTRANSFERASE-RELATED"/>
    <property type="match status" value="1"/>
</dbReference>
<protein>
    <submittedName>
        <fullName evidence="2">S-adenosyl-L-methionine-dependent methyltransferase</fullName>
    </submittedName>
</protein>
<dbReference type="AlphaFoldDB" id="A0A9Q5HSA7"/>
<feature type="domain" description="Methyltransferase" evidence="1">
    <location>
        <begin position="171"/>
        <end position="286"/>
    </location>
</feature>
<dbReference type="OrthoDB" id="10017101at2759"/>
<dbReference type="GO" id="GO:0032259">
    <property type="term" value="P:methylation"/>
    <property type="evidence" value="ECO:0007669"/>
    <property type="project" value="UniProtKB-KW"/>
</dbReference>
<evidence type="ECO:0000313" key="3">
    <source>
        <dbReference type="Proteomes" id="UP000757232"/>
    </source>
</evidence>
<keyword evidence="3" id="KW-1185">Reference proteome</keyword>
<dbReference type="Pfam" id="PF13847">
    <property type="entry name" value="Methyltransf_31"/>
    <property type="match status" value="1"/>
</dbReference>
<evidence type="ECO:0000313" key="2">
    <source>
        <dbReference type="EMBL" id="OCB84995.1"/>
    </source>
</evidence>
<sequence length="459" mass="51147">MVSRKAESHAMYLLAKIIYNFSTSRRQDEGRSRLFTLSEKPTVVENCEDRELLEVASRVHEMNEESLVTTTRMLSMIRACIEPSNQDVVASLPPKPSPVSASAFVVLYSEAIIVLSIKDPPTPRSSTITFKEEYKQMAKDAWEPNMYNSVASFVYSSKFTAPLLELLSAQPGERILDLGCGSGELTLELQRIVGDGGVVVGVDASESMIGRARQNGLAASFICDAQQLELPPSPSIKQGISSALPESFDYKFDAVFSNAALHWCKRDPHAVVRGAANALRKGGRFVGEMGGFMNTVGVRSAIYTVLRRRGFNPQSLDPWYFPSVEDYNAVTKSIPLYDNFAKGLTQFFFLPGSCWQRTFCRNTFYTTLSDAEAEEVMHERNVHEIDDELLKAKEEVPSKGQGKESATSEANHDQTRLNEWKCIHTCELDDPEYAHRSSGISDVDVEICELTEVEVEVFN</sequence>
<proteinExistence type="predicted"/>
<dbReference type="SUPFAM" id="SSF53335">
    <property type="entry name" value="S-adenosyl-L-methionine-dependent methyltransferases"/>
    <property type="match status" value="1"/>
</dbReference>
<comment type="caution">
    <text evidence="2">The sequence shown here is derived from an EMBL/GenBank/DDBJ whole genome shotgun (WGS) entry which is preliminary data.</text>
</comment>
<dbReference type="InterPro" id="IPR025714">
    <property type="entry name" value="Methyltranfer_dom"/>
</dbReference>
<dbReference type="GO" id="GO:0008168">
    <property type="term" value="F:methyltransferase activity"/>
    <property type="evidence" value="ECO:0007669"/>
    <property type="project" value="UniProtKB-KW"/>
</dbReference>
<dbReference type="InterPro" id="IPR029063">
    <property type="entry name" value="SAM-dependent_MTases_sf"/>
</dbReference>